<name>A0A841IPA7_9ACTN</name>
<dbReference type="PRINTS" id="PR00040">
    <property type="entry name" value="HTHMERR"/>
</dbReference>
<organism evidence="3 4">
    <name type="scientific">Nocardiopsis algeriensis</name>
    <dbReference type="NCBI Taxonomy" id="1478215"/>
    <lineage>
        <taxon>Bacteria</taxon>
        <taxon>Bacillati</taxon>
        <taxon>Actinomycetota</taxon>
        <taxon>Actinomycetes</taxon>
        <taxon>Streptosporangiales</taxon>
        <taxon>Nocardiopsidaceae</taxon>
        <taxon>Nocardiopsis</taxon>
    </lineage>
</organism>
<dbReference type="GO" id="GO:0003677">
    <property type="term" value="F:DNA binding"/>
    <property type="evidence" value="ECO:0007669"/>
    <property type="project" value="UniProtKB-KW"/>
</dbReference>
<dbReference type="EMBL" id="JACHJO010000001">
    <property type="protein sequence ID" value="MBB6118525.1"/>
    <property type="molecule type" value="Genomic_DNA"/>
</dbReference>
<dbReference type="RefSeq" id="WP_184286534.1">
    <property type="nucleotide sequence ID" value="NZ_JACHJO010000001.1"/>
</dbReference>
<dbReference type="PANTHER" id="PTHR30204:SF98">
    <property type="entry name" value="HTH-TYPE TRANSCRIPTIONAL REGULATOR ADHR"/>
    <property type="match status" value="1"/>
</dbReference>
<dbReference type="PROSITE" id="PS50937">
    <property type="entry name" value="HTH_MERR_2"/>
    <property type="match status" value="1"/>
</dbReference>
<evidence type="ECO:0000259" key="2">
    <source>
        <dbReference type="PROSITE" id="PS50937"/>
    </source>
</evidence>
<proteinExistence type="predicted"/>
<dbReference type="SUPFAM" id="SSF46955">
    <property type="entry name" value="Putative DNA-binding domain"/>
    <property type="match status" value="1"/>
</dbReference>
<dbReference type="InterPro" id="IPR047057">
    <property type="entry name" value="MerR_fam"/>
</dbReference>
<dbReference type="Pfam" id="PF13411">
    <property type="entry name" value="MerR_1"/>
    <property type="match status" value="1"/>
</dbReference>
<dbReference type="InterPro" id="IPR000551">
    <property type="entry name" value="MerR-type_HTH_dom"/>
</dbReference>
<dbReference type="AlphaFoldDB" id="A0A841IPA7"/>
<feature type="domain" description="HTH merR-type" evidence="2">
    <location>
        <begin position="1"/>
        <end position="70"/>
    </location>
</feature>
<dbReference type="Gene3D" id="1.10.1660.10">
    <property type="match status" value="1"/>
</dbReference>
<evidence type="ECO:0000313" key="3">
    <source>
        <dbReference type="EMBL" id="MBB6118525.1"/>
    </source>
</evidence>
<gene>
    <name evidence="3" type="ORF">FHS13_000453</name>
</gene>
<evidence type="ECO:0000313" key="4">
    <source>
        <dbReference type="Proteomes" id="UP000536604"/>
    </source>
</evidence>
<dbReference type="PANTHER" id="PTHR30204">
    <property type="entry name" value="REDOX-CYCLING DRUG-SENSING TRANSCRIPTIONAL ACTIVATOR SOXR"/>
    <property type="match status" value="1"/>
</dbReference>
<comment type="caution">
    <text evidence="3">The sequence shown here is derived from an EMBL/GenBank/DDBJ whole genome shotgun (WGS) entry which is preliminary data.</text>
</comment>
<protein>
    <submittedName>
        <fullName evidence="3">DNA-binding transcriptional MerR regulator</fullName>
    </submittedName>
</protein>
<dbReference type="SMART" id="SM00422">
    <property type="entry name" value="HTH_MERR"/>
    <property type="match status" value="1"/>
</dbReference>
<accession>A0A841IPA7</accession>
<dbReference type="Proteomes" id="UP000536604">
    <property type="component" value="Unassembled WGS sequence"/>
</dbReference>
<dbReference type="InterPro" id="IPR009061">
    <property type="entry name" value="DNA-bd_dom_put_sf"/>
</dbReference>
<reference evidence="3 4" key="1">
    <citation type="submission" date="2020-08" db="EMBL/GenBank/DDBJ databases">
        <title>Genomic Encyclopedia of Type Strains, Phase III (KMG-III): the genomes of soil and plant-associated and newly described type strains.</title>
        <authorList>
            <person name="Whitman W."/>
        </authorList>
    </citation>
    <scope>NUCLEOTIDE SEQUENCE [LARGE SCALE GENOMIC DNA]</scope>
    <source>
        <strain evidence="3 4">CECT 8712</strain>
    </source>
</reference>
<keyword evidence="4" id="KW-1185">Reference proteome</keyword>
<dbReference type="CDD" id="cd04780">
    <property type="entry name" value="HTH_MerR-like_sg5"/>
    <property type="match status" value="1"/>
</dbReference>
<evidence type="ECO:0000256" key="1">
    <source>
        <dbReference type="ARBA" id="ARBA00023125"/>
    </source>
</evidence>
<sequence>MRIAELSERSGVPVPTIKYYLREGLLHRGELTSRNQARYGEAHLRRLSLVRALTDVGGLPVAAVREVLAHVDAPRSSTHNLLGRVLDAIPPAGQDGSPEEEDLARAQELVRDRGWNCHPDDPAVEGLAAVLAGYRRTGHPLGEEYLVRYAEAVEQVARVDLDTLRDTEELDEIIEGAVVGTVLGDALLAALRRLAQSRESALRAPGREN</sequence>
<keyword evidence="1 3" id="KW-0238">DNA-binding</keyword>
<dbReference type="GO" id="GO:0003700">
    <property type="term" value="F:DNA-binding transcription factor activity"/>
    <property type="evidence" value="ECO:0007669"/>
    <property type="project" value="InterPro"/>
</dbReference>